<sequence>MNRPSPPVPHCRACVHYYITHDARFPYGCRAMDFKSKRLPLQEVREATGRDCQLFQAKPPTNLGRVIRLK</sequence>
<reference evidence="1 2" key="1">
    <citation type="submission" date="2018-10" db="EMBL/GenBank/DDBJ databases">
        <title>Genomic Encyclopedia of Type Strains, Phase IV (KMG-IV): sequencing the most valuable type-strain genomes for metagenomic binning, comparative biology and taxonomic classification.</title>
        <authorList>
            <person name="Goeker M."/>
        </authorList>
    </citation>
    <scope>NUCLEOTIDE SEQUENCE [LARGE SCALE GENOMIC DNA]</scope>
    <source>
        <strain evidence="1 2">DSM 3303</strain>
    </source>
</reference>
<evidence type="ECO:0000313" key="1">
    <source>
        <dbReference type="EMBL" id="RKQ58075.1"/>
    </source>
</evidence>
<comment type="caution">
    <text evidence="1">The sequence shown here is derived from an EMBL/GenBank/DDBJ whole genome shotgun (WGS) entry which is preliminary data.</text>
</comment>
<dbReference type="AlphaFoldDB" id="A0A495BEG2"/>
<dbReference type="EMBL" id="RBID01000015">
    <property type="protein sequence ID" value="RKQ58075.1"/>
    <property type="molecule type" value="Genomic_DNA"/>
</dbReference>
<organism evidence="1 2">
    <name type="scientific">Vogesella indigofera</name>
    <name type="common">Pseudomonas indigofera</name>
    <dbReference type="NCBI Taxonomy" id="45465"/>
    <lineage>
        <taxon>Bacteria</taxon>
        <taxon>Pseudomonadati</taxon>
        <taxon>Pseudomonadota</taxon>
        <taxon>Betaproteobacteria</taxon>
        <taxon>Neisseriales</taxon>
        <taxon>Chromobacteriaceae</taxon>
        <taxon>Vogesella</taxon>
    </lineage>
</organism>
<gene>
    <name evidence="1" type="ORF">C8E02_2389</name>
</gene>
<proteinExistence type="predicted"/>
<accession>A0A495BEG2</accession>
<dbReference type="Proteomes" id="UP000279384">
    <property type="component" value="Unassembled WGS sequence"/>
</dbReference>
<evidence type="ECO:0008006" key="3">
    <source>
        <dbReference type="Google" id="ProtNLM"/>
    </source>
</evidence>
<evidence type="ECO:0000313" key="2">
    <source>
        <dbReference type="Proteomes" id="UP000279384"/>
    </source>
</evidence>
<protein>
    <recommendedName>
        <fullName evidence="3">Uracil-DNA glycosylase</fullName>
    </recommendedName>
</protein>
<name>A0A495BEG2_VOGIN</name>